<feature type="transmembrane region" description="Helical" evidence="6">
    <location>
        <begin position="648"/>
        <end position="672"/>
    </location>
</feature>
<comment type="caution">
    <text evidence="8">The sequence shown here is derived from an EMBL/GenBank/DDBJ whole genome shotgun (WGS) entry which is preliminary data.</text>
</comment>
<dbReference type="EMBL" id="JATAAI010000060">
    <property type="protein sequence ID" value="KAK1732715.1"/>
    <property type="molecule type" value="Genomic_DNA"/>
</dbReference>
<dbReference type="PANTHER" id="PTHR11206">
    <property type="entry name" value="MULTIDRUG RESISTANCE PROTEIN"/>
    <property type="match status" value="1"/>
</dbReference>
<feature type="transmembrane region" description="Helical" evidence="6">
    <location>
        <begin position="878"/>
        <end position="898"/>
    </location>
</feature>
<feature type="transmembrane region" description="Helical" evidence="6">
    <location>
        <begin position="678"/>
        <end position="704"/>
    </location>
</feature>
<evidence type="ECO:0000313" key="9">
    <source>
        <dbReference type="Proteomes" id="UP001224775"/>
    </source>
</evidence>
<feature type="domain" description="PABS" evidence="7">
    <location>
        <begin position="47"/>
        <end position="309"/>
    </location>
</feature>
<dbReference type="InterPro" id="IPR001045">
    <property type="entry name" value="Spermi_synthase"/>
</dbReference>
<keyword evidence="3 4" id="KW-0808">Transferase</keyword>
<dbReference type="InterPro" id="IPR029063">
    <property type="entry name" value="SAM-dependent_MTases_sf"/>
</dbReference>
<feature type="transmembrane region" description="Helical" evidence="6">
    <location>
        <begin position="574"/>
        <end position="596"/>
    </location>
</feature>
<feature type="transmembrane region" description="Helical" evidence="6">
    <location>
        <begin position="500"/>
        <end position="522"/>
    </location>
</feature>
<feature type="transmembrane region" description="Helical" evidence="6">
    <location>
        <begin position="534"/>
        <end position="554"/>
    </location>
</feature>
<feature type="region of interest" description="Disordered" evidence="5">
    <location>
        <begin position="993"/>
        <end position="1028"/>
    </location>
</feature>
<dbReference type="AlphaFoldDB" id="A0AAD8XSQ3"/>
<evidence type="ECO:0000256" key="1">
    <source>
        <dbReference type="ARBA" id="ARBA00007867"/>
    </source>
</evidence>
<keyword evidence="4" id="KW-0620">Polyamine biosynthesis</keyword>
<reference evidence="8" key="1">
    <citation type="submission" date="2023-06" db="EMBL/GenBank/DDBJ databases">
        <title>Survivors Of The Sea: Transcriptome response of Skeletonema marinoi to long-term dormancy.</title>
        <authorList>
            <person name="Pinder M.I.M."/>
            <person name="Kourtchenko O."/>
            <person name="Robertson E.K."/>
            <person name="Larsson T."/>
            <person name="Maumus F."/>
            <person name="Osuna-Cruz C.M."/>
            <person name="Vancaester E."/>
            <person name="Stenow R."/>
            <person name="Vandepoele K."/>
            <person name="Ploug H."/>
            <person name="Bruchert V."/>
            <person name="Godhe A."/>
            <person name="Topel M."/>
        </authorList>
    </citation>
    <scope>NUCLEOTIDE SEQUENCE</scope>
    <source>
        <strain evidence="8">R05AC</strain>
    </source>
</reference>
<dbReference type="GO" id="GO:0006596">
    <property type="term" value="P:polyamine biosynthetic process"/>
    <property type="evidence" value="ECO:0007669"/>
    <property type="project" value="UniProtKB-UniRule"/>
</dbReference>
<accession>A0AAD8XSQ3</accession>
<dbReference type="InterPro" id="IPR002528">
    <property type="entry name" value="MATE_fam"/>
</dbReference>
<keyword evidence="6" id="KW-0472">Membrane</keyword>
<evidence type="ECO:0000256" key="6">
    <source>
        <dbReference type="SAM" id="Phobius"/>
    </source>
</evidence>
<dbReference type="HAMAP" id="MF_00198">
    <property type="entry name" value="Spermidine_synth"/>
    <property type="match status" value="1"/>
</dbReference>
<evidence type="ECO:0000256" key="3">
    <source>
        <dbReference type="ARBA" id="ARBA00022679"/>
    </source>
</evidence>
<dbReference type="PROSITE" id="PS51006">
    <property type="entry name" value="PABS_2"/>
    <property type="match status" value="1"/>
</dbReference>
<dbReference type="SUPFAM" id="SSF53335">
    <property type="entry name" value="S-adenosyl-L-methionine-dependent methyltransferases"/>
    <property type="match status" value="1"/>
</dbReference>
<dbReference type="Proteomes" id="UP001224775">
    <property type="component" value="Unassembled WGS sequence"/>
</dbReference>
<feature type="region of interest" description="Disordered" evidence="5">
    <location>
        <begin position="943"/>
        <end position="978"/>
    </location>
</feature>
<dbReference type="GO" id="GO:0004766">
    <property type="term" value="F:spermidine synthase activity"/>
    <property type="evidence" value="ECO:0007669"/>
    <property type="project" value="UniProtKB-EC"/>
</dbReference>
<dbReference type="EC" id="2.5.1.16" evidence="8"/>
<dbReference type="InterPro" id="IPR030373">
    <property type="entry name" value="PABS_CS"/>
</dbReference>
<feature type="transmembrane region" description="Helical" evidence="6">
    <location>
        <begin position="807"/>
        <end position="824"/>
    </location>
</feature>
<protein>
    <submittedName>
        <fullName evidence="8">Polyamine aminopropyltransferase</fullName>
        <ecNumber evidence="8">2.5.1.16</ecNumber>
    </submittedName>
</protein>
<feature type="transmembrane region" description="Helical" evidence="6">
    <location>
        <begin position="904"/>
        <end position="927"/>
    </location>
</feature>
<dbReference type="GO" id="GO:0042910">
    <property type="term" value="F:xenobiotic transmembrane transporter activity"/>
    <property type="evidence" value="ECO:0007669"/>
    <property type="project" value="InterPro"/>
</dbReference>
<feature type="active site" description="Proton acceptor" evidence="4">
    <location>
        <position position="272"/>
    </location>
</feature>
<sequence length="1042" mass="114384">MDLFTCGSGKLIPTLPSIQNLFGVKAANEDADDPMIMWSHKLRGFRKGFVPEYNSRLNPLDADLGFGILGTHNFDIKKPLVSAAETDYQMVDVYEVMNPKKRRLSDYYKSLEDDGSYESLHPEFFAPDHILLLDGIVQSTRYGDAPYHESIVHPAMITHPNPKRVAVIGGGEGATVREILKHSTLEKVVMIEIDGGVVDLSTKYLPEWQDCSSIAHHDGSAEWCFDDERADLRVEDALAYFNDNFGSSSISKSVDGNDENDVQDQFDVLIMDCLDPNDDHPFAKVLYTDDGYVTSLYDALTDDGILVVQVGEASEIDDAADENGDFENRSTMIKMLDAIGFKSYSHLSLLKGGGGILIDHNERNLLALTDDEEVYDDYIATTVDSGWMFFRNARAREREARVSMMRIVAEEAVAAGRNGSSEHPFVEGEGGIELSVRRVTVATSSRLVPSDAVGVNHSQIELYQGGGSNKLSSSSCSSSIQNAFKFLMSIIRYDKETGRLLQLAIPFTFTAVVFTVADLIVLGFVSQYLGTDAMVAYALVDLTVGTTTELFGGFTEAVSSLGSMAYGADNYFAVGQYVQLAIVCYVLCQIPCFIVWGKFMKEIILLFGFDEIAAEMASKFVWAVMPLDIIEGIHESILDFLEVVEHEAYANILACIAAVTEVVLIWVGLHFYDADLVFIGLISLGNSAFFLVLNVMFCIGFGWLEKYENGLIRSLALRNRPLLKEFLKTSAPLAVGSMLAYAEWELLTVFAAVLGPAEAATWAVLGFVWDVFESTTEAFGDAGEVRVSYQLGKGRPQLARLSSYKSMFMGLAMSIVMSTIFLSLTNVLPEFLTTDQTIQDMLRMLFPMIALGNVTMSVGMVCWALVGAQLRYPLATAIATLCSFGITLPLGATFTIVLNYDLKGLTFAVIAGYVMTAMLLSTVLLMSDWEKLSERIREKVLADTVDEDSSSSDDSSSSSSSSSSSEGEEDDLQDKQLGGPLATKDVLADFDANSNMEDGGITHKKSEETDVSSVKAMHQAVQEDPNVTSPDRIINRVVTWWG</sequence>
<keyword evidence="6" id="KW-0812">Transmembrane</keyword>
<name>A0AAD8XSQ3_9STRA</name>
<evidence type="ECO:0000259" key="7">
    <source>
        <dbReference type="PROSITE" id="PS51006"/>
    </source>
</evidence>
<evidence type="ECO:0000256" key="4">
    <source>
        <dbReference type="PROSITE-ProRule" id="PRU00354"/>
    </source>
</evidence>
<dbReference type="Pfam" id="PF01554">
    <property type="entry name" value="MatE"/>
    <property type="match status" value="2"/>
</dbReference>
<dbReference type="InterPro" id="IPR030374">
    <property type="entry name" value="PABS"/>
</dbReference>
<dbReference type="Pfam" id="PF01564">
    <property type="entry name" value="Spermine_synth"/>
    <property type="match status" value="1"/>
</dbReference>
<evidence type="ECO:0000313" key="8">
    <source>
        <dbReference type="EMBL" id="KAK1732715.1"/>
    </source>
</evidence>
<dbReference type="GO" id="GO:0015297">
    <property type="term" value="F:antiporter activity"/>
    <property type="evidence" value="ECO:0007669"/>
    <property type="project" value="InterPro"/>
</dbReference>
<proteinExistence type="inferred from homology"/>
<dbReference type="PROSITE" id="PS01330">
    <property type="entry name" value="PABS_1"/>
    <property type="match status" value="1"/>
</dbReference>
<evidence type="ECO:0000256" key="2">
    <source>
        <dbReference type="ARBA" id="ARBA00010199"/>
    </source>
</evidence>
<keyword evidence="9" id="KW-1185">Reference proteome</keyword>
<dbReference type="Gene3D" id="3.40.50.150">
    <property type="entry name" value="Vaccinia Virus protein VP39"/>
    <property type="match status" value="1"/>
</dbReference>
<comment type="similarity">
    <text evidence="1">Belongs to the spermidine/spermine synthase family.</text>
</comment>
<feature type="transmembrane region" description="Helical" evidence="6">
    <location>
        <begin position="844"/>
        <end position="866"/>
    </location>
</feature>
<gene>
    <name evidence="8" type="ORF">QTG54_016614</name>
</gene>
<organism evidence="8 9">
    <name type="scientific">Skeletonema marinoi</name>
    <dbReference type="NCBI Taxonomy" id="267567"/>
    <lineage>
        <taxon>Eukaryota</taxon>
        <taxon>Sar</taxon>
        <taxon>Stramenopiles</taxon>
        <taxon>Ochrophyta</taxon>
        <taxon>Bacillariophyta</taxon>
        <taxon>Coscinodiscophyceae</taxon>
        <taxon>Thalassiosirophycidae</taxon>
        <taxon>Thalassiosirales</taxon>
        <taxon>Skeletonemataceae</taxon>
        <taxon>Skeletonema</taxon>
        <taxon>Skeletonema marinoi-dohrnii complex</taxon>
    </lineage>
</organism>
<feature type="compositionally biased region" description="Low complexity" evidence="5">
    <location>
        <begin position="952"/>
        <end position="965"/>
    </location>
</feature>
<evidence type="ECO:0000256" key="5">
    <source>
        <dbReference type="SAM" id="MobiDB-lite"/>
    </source>
</evidence>
<keyword evidence="6" id="KW-1133">Transmembrane helix</keyword>
<dbReference type="GO" id="GO:0016020">
    <property type="term" value="C:membrane"/>
    <property type="evidence" value="ECO:0007669"/>
    <property type="project" value="InterPro"/>
</dbReference>
<comment type="similarity">
    <text evidence="2">Belongs to the multi antimicrobial extrusion (MATE) (TC 2.A.66.1) family.</text>
</comment>